<comment type="caution">
    <text evidence="1">The sequence shown here is derived from an EMBL/GenBank/DDBJ whole genome shotgun (WGS) entry which is preliminary data.</text>
</comment>
<evidence type="ECO:0008006" key="3">
    <source>
        <dbReference type="Google" id="ProtNLM"/>
    </source>
</evidence>
<evidence type="ECO:0000313" key="1">
    <source>
        <dbReference type="EMBL" id="KIE57865.1"/>
    </source>
</evidence>
<proteinExistence type="predicted"/>
<sequence>MLIAFFHSCLQSRNKEASREEQATYLLQLQHLRRIGKNYIRSLISFCYFYLQWLDKECNLASFSFRR</sequence>
<accession>A0ABR4ZWJ0</accession>
<evidence type="ECO:0000313" key="2">
    <source>
        <dbReference type="Proteomes" id="UP000031594"/>
    </source>
</evidence>
<dbReference type="EMBL" id="JQNX01000009">
    <property type="protein sequence ID" value="KIE57865.1"/>
    <property type="molecule type" value="Genomic_DNA"/>
</dbReference>
<name>A0ABR4ZWJ0_9BACT</name>
<organism evidence="1 2">
    <name type="scientific">Methylacidiphilum kamchatkense Kam1</name>
    <dbReference type="NCBI Taxonomy" id="1202785"/>
    <lineage>
        <taxon>Bacteria</taxon>
        <taxon>Pseudomonadati</taxon>
        <taxon>Verrucomicrobiota</taxon>
        <taxon>Methylacidiphilae</taxon>
        <taxon>Methylacidiphilales</taxon>
        <taxon>Methylacidiphilaceae</taxon>
        <taxon>Methylacidiphilum (ex Ratnadevi et al. 2023)</taxon>
    </lineage>
</organism>
<gene>
    <name evidence="1" type="ORF">A946_10410</name>
</gene>
<protein>
    <recommendedName>
        <fullName evidence="3">Integrase-like protein</fullName>
    </recommendedName>
</protein>
<dbReference type="Proteomes" id="UP000031594">
    <property type="component" value="Unassembled WGS sequence"/>
</dbReference>
<reference evidence="1 2" key="1">
    <citation type="submission" date="2014-08" db="EMBL/GenBank/DDBJ databases">
        <title>Methylacidiphilum kamchatkense strain Kam1 draft genome sequence.</title>
        <authorList>
            <person name="Birkeland N.-K."/>
            <person name="Erikstad H.A."/>
        </authorList>
    </citation>
    <scope>NUCLEOTIDE SEQUENCE [LARGE SCALE GENOMIC DNA]</scope>
    <source>
        <strain evidence="1 2">Kam1</strain>
    </source>
</reference>
<keyword evidence="2" id="KW-1185">Reference proteome</keyword>